<dbReference type="Pfam" id="PF08922">
    <property type="entry name" value="DUF1905"/>
    <property type="match status" value="1"/>
</dbReference>
<dbReference type="SUPFAM" id="SSF141694">
    <property type="entry name" value="AF2212/PG0164-like"/>
    <property type="match status" value="1"/>
</dbReference>
<dbReference type="AlphaFoldDB" id="A0A068T956"/>
<dbReference type="InterPro" id="IPR037079">
    <property type="entry name" value="AF2212/PG0164-like_sf"/>
</dbReference>
<dbReference type="EMBL" id="HG938355">
    <property type="protein sequence ID" value="CDN54963.1"/>
    <property type="molecule type" value="Genomic_DNA"/>
</dbReference>
<organism evidence="1 2">
    <name type="scientific">Neorhizobium galegae bv. officinalis bv. officinalis str. HAMBI 1141</name>
    <dbReference type="NCBI Taxonomy" id="1028801"/>
    <lineage>
        <taxon>Bacteria</taxon>
        <taxon>Pseudomonadati</taxon>
        <taxon>Pseudomonadota</taxon>
        <taxon>Alphaproteobacteria</taxon>
        <taxon>Hyphomicrobiales</taxon>
        <taxon>Rhizobiaceae</taxon>
        <taxon>Rhizobium/Agrobacterium group</taxon>
        <taxon>Neorhizobium</taxon>
    </lineage>
</organism>
<dbReference type="eggNOG" id="ENOG5032ZPP">
    <property type="taxonomic scope" value="Bacteria"/>
</dbReference>
<evidence type="ECO:0000313" key="2">
    <source>
        <dbReference type="Proteomes" id="UP000028186"/>
    </source>
</evidence>
<protein>
    <submittedName>
        <fullName evidence="1">Mll8276 protein</fullName>
    </submittedName>
</protein>
<accession>A0A068T956</accession>
<reference evidence="2" key="1">
    <citation type="journal article" date="2014" name="BMC Genomics">
        <title>Genome sequencing of two Neorhizobium galegae strains reveals a noeT gene responsible for the unusual acetylation of the nodulation factors.</title>
        <authorList>
            <person name="Osterman J."/>
            <person name="Marsh J."/>
            <person name="Laine P.K."/>
            <person name="Zeng Z."/>
            <person name="Alatalo E."/>
            <person name="Sullivan J.T."/>
            <person name="Young J.P."/>
            <person name="Thomas-Oates J."/>
            <person name="Paulin L."/>
            <person name="Lindstrom K."/>
        </authorList>
    </citation>
    <scope>NUCLEOTIDE SEQUENCE [LARGE SCALE GENOMIC DNA]</scope>
    <source>
        <strain evidence="2">HAMBI 1141</strain>
    </source>
</reference>
<dbReference type="InterPro" id="IPR015018">
    <property type="entry name" value="DUF1905"/>
</dbReference>
<dbReference type="KEGG" id="ngl:RG1141_CH26260"/>
<dbReference type="RefSeq" id="WP_173426752.1">
    <property type="nucleotide sequence ID" value="NZ_HG938355.1"/>
</dbReference>
<dbReference type="Gene3D" id="2.40.30.100">
    <property type="entry name" value="AF2212/PG0164-like"/>
    <property type="match status" value="1"/>
</dbReference>
<dbReference type="Proteomes" id="UP000028186">
    <property type="component" value="Chromosome I"/>
</dbReference>
<dbReference type="PATRIC" id="fig|1028801.3.peg.2673"/>
<dbReference type="HOGENOM" id="CLU_154638_1_1_5"/>
<evidence type="ECO:0000313" key="1">
    <source>
        <dbReference type="EMBL" id="CDN54963.1"/>
    </source>
</evidence>
<name>A0A068T956_NEOGA</name>
<proteinExistence type="predicted"/>
<sequence>MVQFIFEATVIHWRGPSPFFFAPLPPNHAEEIRRLSKLVSYGWGVIPVDATIGGVSFYTSLFPKDETYLLPLKDAVRKKTGITAGDTIAVEMTLRQPRR</sequence>
<gene>
    <name evidence="1" type="ORF">RG1141_CH26260</name>
</gene>